<reference evidence="2" key="1">
    <citation type="journal article" date="2024" name="Proc. Natl. Acad. Sci. U.S.A.">
        <title>Extraordinary preservation of gene collinearity over three hundred million years revealed in homosporous lycophytes.</title>
        <authorList>
            <person name="Li C."/>
            <person name="Wickell D."/>
            <person name="Kuo L.Y."/>
            <person name="Chen X."/>
            <person name="Nie B."/>
            <person name="Liao X."/>
            <person name="Peng D."/>
            <person name="Ji J."/>
            <person name="Jenkins J."/>
            <person name="Williams M."/>
            <person name="Shu S."/>
            <person name="Plott C."/>
            <person name="Barry K."/>
            <person name="Rajasekar S."/>
            <person name="Grimwood J."/>
            <person name="Han X."/>
            <person name="Sun S."/>
            <person name="Hou Z."/>
            <person name="He W."/>
            <person name="Dai G."/>
            <person name="Sun C."/>
            <person name="Schmutz J."/>
            <person name="Leebens-Mack J.H."/>
            <person name="Li F.W."/>
            <person name="Wang L."/>
        </authorList>
    </citation>
    <scope>NUCLEOTIDE SEQUENCE [LARGE SCALE GENOMIC DNA]</scope>
    <source>
        <strain evidence="2">cv. PW_Plant_1</strain>
    </source>
</reference>
<dbReference type="Proteomes" id="UP001162992">
    <property type="component" value="Chromosome 10"/>
</dbReference>
<accession>A0ACC2CI40</accession>
<gene>
    <name evidence="1" type="ORF">O6H91_10G071100</name>
</gene>
<proteinExistence type="predicted"/>
<protein>
    <submittedName>
        <fullName evidence="1">Uncharacterized protein</fullName>
    </submittedName>
</protein>
<organism evidence="1 2">
    <name type="scientific">Diphasiastrum complanatum</name>
    <name type="common">Issler's clubmoss</name>
    <name type="synonym">Lycopodium complanatum</name>
    <dbReference type="NCBI Taxonomy" id="34168"/>
    <lineage>
        <taxon>Eukaryota</taxon>
        <taxon>Viridiplantae</taxon>
        <taxon>Streptophyta</taxon>
        <taxon>Embryophyta</taxon>
        <taxon>Tracheophyta</taxon>
        <taxon>Lycopodiopsida</taxon>
        <taxon>Lycopodiales</taxon>
        <taxon>Lycopodiaceae</taxon>
        <taxon>Lycopodioideae</taxon>
        <taxon>Diphasiastrum</taxon>
    </lineage>
</organism>
<dbReference type="EMBL" id="CM055101">
    <property type="protein sequence ID" value="KAJ7541694.1"/>
    <property type="molecule type" value="Genomic_DNA"/>
</dbReference>
<name>A0ACC2CI40_DIPCM</name>
<sequence length="102" mass="11878">MRRFSIEHLVSEVEGRAVQGDSQEYLVYYTSENDLPSLVRLLGSNKAGGSDLRLHKLKKSTWWHGLDDKILLWSDDGKGFEYMFKTKLFLKASTYLSYSRHM</sequence>
<comment type="caution">
    <text evidence="1">The sequence shown here is derived from an EMBL/GenBank/DDBJ whole genome shotgun (WGS) entry which is preliminary data.</text>
</comment>
<evidence type="ECO:0000313" key="2">
    <source>
        <dbReference type="Proteomes" id="UP001162992"/>
    </source>
</evidence>
<keyword evidence="2" id="KW-1185">Reference proteome</keyword>
<evidence type="ECO:0000313" key="1">
    <source>
        <dbReference type="EMBL" id="KAJ7541694.1"/>
    </source>
</evidence>